<reference evidence="1" key="1">
    <citation type="submission" date="2014-09" db="EMBL/GenBank/DDBJ databases">
        <authorList>
            <person name="Magalhaes I.L.F."/>
            <person name="Oliveira U."/>
            <person name="Santos F.R."/>
            <person name="Vidigal T.H.D.A."/>
            <person name="Brescovit A.D."/>
            <person name="Santos A.J."/>
        </authorList>
    </citation>
    <scope>NUCLEOTIDE SEQUENCE</scope>
    <source>
        <tissue evidence="1">Shoot tissue taken approximately 20 cm above the soil surface</tissue>
    </source>
</reference>
<protein>
    <submittedName>
        <fullName evidence="1">Uncharacterized protein</fullName>
    </submittedName>
</protein>
<proteinExistence type="predicted"/>
<reference evidence="1" key="2">
    <citation type="journal article" date="2015" name="Data Brief">
        <title>Shoot transcriptome of the giant reed, Arundo donax.</title>
        <authorList>
            <person name="Barrero R.A."/>
            <person name="Guerrero F.D."/>
            <person name="Moolhuijzen P."/>
            <person name="Goolsby J.A."/>
            <person name="Tidwell J."/>
            <person name="Bellgard S.E."/>
            <person name="Bellgard M.I."/>
        </authorList>
    </citation>
    <scope>NUCLEOTIDE SEQUENCE</scope>
    <source>
        <tissue evidence="1">Shoot tissue taken approximately 20 cm above the soil surface</tissue>
    </source>
</reference>
<name>A0A0A8Z5J1_ARUDO</name>
<evidence type="ECO:0000313" key="1">
    <source>
        <dbReference type="EMBL" id="JAD32030.1"/>
    </source>
</evidence>
<dbReference type="AlphaFoldDB" id="A0A0A8Z5J1"/>
<dbReference type="EMBL" id="GBRH01265865">
    <property type="protein sequence ID" value="JAD32030.1"/>
    <property type="molecule type" value="Transcribed_RNA"/>
</dbReference>
<accession>A0A0A8Z5J1</accession>
<sequence>MLMCYVSCVRMRRYSDNQTVEIFSRFF</sequence>
<organism evidence="1">
    <name type="scientific">Arundo donax</name>
    <name type="common">Giant reed</name>
    <name type="synonym">Donax arundinaceus</name>
    <dbReference type="NCBI Taxonomy" id="35708"/>
    <lineage>
        <taxon>Eukaryota</taxon>
        <taxon>Viridiplantae</taxon>
        <taxon>Streptophyta</taxon>
        <taxon>Embryophyta</taxon>
        <taxon>Tracheophyta</taxon>
        <taxon>Spermatophyta</taxon>
        <taxon>Magnoliopsida</taxon>
        <taxon>Liliopsida</taxon>
        <taxon>Poales</taxon>
        <taxon>Poaceae</taxon>
        <taxon>PACMAD clade</taxon>
        <taxon>Arundinoideae</taxon>
        <taxon>Arundineae</taxon>
        <taxon>Arundo</taxon>
    </lineage>
</organism>